<keyword evidence="10" id="KW-1185">Reference proteome</keyword>
<feature type="transmembrane region" description="Helical" evidence="8">
    <location>
        <begin position="273"/>
        <end position="292"/>
    </location>
</feature>
<evidence type="ECO:0000256" key="4">
    <source>
        <dbReference type="ARBA" id="ARBA00022475"/>
    </source>
</evidence>
<organism evidence="9 10">
    <name type="scientific">Zobellella aerophila</name>
    <dbReference type="NCBI Taxonomy" id="870480"/>
    <lineage>
        <taxon>Bacteria</taxon>
        <taxon>Pseudomonadati</taxon>
        <taxon>Pseudomonadota</taxon>
        <taxon>Gammaproteobacteria</taxon>
        <taxon>Aeromonadales</taxon>
        <taxon>Aeromonadaceae</taxon>
        <taxon>Zobellella</taxon>
    </lineage>
</organism>
<evidence type="ECO:0000256" key="7">
    <source>
        <dbReference type="ARBA" id="ARBA00023136"/>
    </source>
</evidence>
<accession>A0ABP6WLG6</accession>
<sequence>MLGVSLPDHLYPMNNLLASLAFSITITGPICLLLLLGIGLRRTQMMSDAFIDGASKLVFNIALPMLLFTSIVNTDFSQMASPSLILYGVLATLAVYLLLEILATRLTPQKPLRGILVQGAFRANMGIVGLAYVNNAYGTQGVAAIAMYVACLTILFNILAVVTLNRSLSRDQGLQLGKILSGIVKNPLIIGILAALPFAATGTPLPDVLMKTAQYLAQMTLPVALLCTGATLSLKRGSEETGLLMPVALLRLLAIPALITTGGFIIGFRGAELVMLFLINASPTAAASYVMVRAMGGNAVLAANIIAVTTLGSLLTASLGATLLKGLGWF</sequence>
<dbReference type="EMBL" id="BAABCX010000009">
    <property type="protein sequence ID" value="GAA3551981.1"/>
    <property type="molecule type" value="Genomic_DNA"/>
</dbReference>
<evidence type="ECO:0000256" key="6">
    <source>
        <dbReference type="ARBA" id="ARBA00022989"/>
    </source>
</evidence>
<evidence type="ECO:0000313" key="10">
    <source>
        <dbReference type="Proteomes" id="UP001500795"/>
    </source>
</evidence>
<evidence type="ECO:0000256" key="1">
    <source>
        <dbReference type="ARBA" id="ARBA00004651"/>
    </source>
</evidence>
<feature type="transmembrane region" description="Helical" evidence="8">
    <location>
        <begin position="212"/>
        <end position="232"/>
    </location>
</feature>
<feature type="transmembrane region" description="Helical" evidence="8">
    <location>
        <begin position="176"/>
        <end position="200"/>
    </location>
</feature>
<dbReference type="Gene3D" id="1.20.1530.20">
    <property type="match status" value="1"/>
</dbReference>
<evidence type="ECO:0000256" key="5">
    <source>
        <dbReference type="ARBA" id="ARBA00022692"/>
    </source>
</evidence>
<gene>
    <name evidence="9" type="ORF">GCM10022394_35320</name>
</gene>
<dbReference type="Pfam" id="PF03547">
    <property type="entry name" value="Mem_trans"/>
    <property type="match status" value="1"/>
</dbReference>
<keyword evidence="6 8" id="KW-1133">Transmembrane helix</keyword>
<keyword evidence="4" id="KW-1003">Cell membrane</keyword>
<proteinExistence type="inferred from homology"/>
<evidence type="ECO:0000256" key="2">
    <source>
        <dbReference type="ARBA" id="ARBA00010145"/>
    </source>
</evidence>
<dbReference type="Proteomes" id="UP001500795">
    <property type="component" value="Unassembled WGS sequence"/>
</dbReference>
<keyword evidence="3" id="KW-0813">Transport</keyword>
<evidence type="ECO:0000313" key="9">
    <source>
        <dbReference type="EMBL" id="GAA3551981.1"/>
    </source>
</evidence>
<evidence type="ECO:0000256" key="3">
    <source>
        <dbReference type="ARBA" id="ARBA00022448"/>
    </source>
</evidence>
<keyword evidence="5 8" id="KW-0812">Transmembrane</keyword>
<feature type="transmembrane region" description="Helical" evidence="8">
    <location>
        <begin position="16"/>
        <end position="38"/>
    </location>
</feature>
<feature type="transmembrane region" description="Helical" evidence="8">
    <location>
        <begin position="84"/>
        <end position="103"/>
    </location>
</feature>
<comment type="caution">
    <text evidence="9">The sequence shown here is derived from an EMBL/GenBank/DDBJ whole genome shotgun (WGS) entry which is preliminary data.</text>
</comment>
<reference evidence="10" key="1">
    <citation type="journal article" date="2019" name="Int. J. Syst. Evol. Microbiol.">
        <title>The Global Catalogue of Microorganisms (GCM) 10K type strain sequencing project: providing services to taxonomists for standard genome sequencing and annotation.</title>
        <authorList>
            <consortium name="The Broad Institute Genomics Platform"/>
            <consortium name="The Broad Institute Genome Sequencing Center for Infectious Disease"/>
            <person name="Wu L."/>
            <person name="Ma J."/>
        </authorList>
    </citation>
    <scope>NUCLEOTIDE SEQUENCE [LARGE SCALE GENOMIC DNA]</scope>
    <source>
        <strain evidence="10">JCM 17110</strain>
    </source>
</reference>
<feature type="transmembrane region" description="Helical" evidence="8">
    <location>
        <begin position="299"/>
        <end position="324"/>
    </location>
</feature>
<feature type="transmembrane region" description="Helical" evidence="8">
    <location>
        <begin position="115"/>
        <end position="133"/>
    </location>
</feature>
<dbReference type="PANTHER" id="PTHR36838">
    <property type="entry name" value="AUXIN EFFLUX CARRIER FAMILY PROTEIN"/>
    <property type="match status" value="1"/>
</dbReference>
<dbReference type="PANTHER" id="PTHR36838:SF4">
    <property type="entry name" value="AUXIN EFFLUX CARRIER FAMILY PROTEIN"/>
    <property type="match status" value="1"/>
</dbReference>
<comment type="subcellular location">
    <subcellularLocation>
        <location evidence="1">Cell membrane</location>
        <topology evidence="1">Multi-pass membrane protein</topology>
    </subcellularLocation>
</comment>
<dbReference type="InterPro" id="IPR004776">
    <property type="entry name" value="Mem_transp_PIN-like"/>
</dbReference>
<feature type="transmembrane region" description="Helical" evidence="8">
    <location>
        <begin position="145"/>
        <end position="164"/>
    </location>
</feature>
<evidence type="ECO:0000256" key="8">
    <source>
        <dbReference type="SAM" id="Phobius"/>
    </source>
</evidence>
<feature type="transmembrane region" description="Helical" evidence="8">
    <location>
        <begin position="50"/>
        <end position="72"/>
    </location>
</feature>
<comment type="similarity">
    <text evidence="2">Belongs to the auxin efflux carrier (TC 2.A.69) family.</text>
</comment>
<protein>
    <submittedName>
        <fullName evidence="9">AEC family transporter</fullName>
    </submittedName>
</protein>
<dbReference type="InterPro" id="IPR038770">
    <property type="entry name" value="Na+/solute_symporter_sf"/>
</dbReference>
<feature type="transmembrane region" description="Helical" evidence="8">
    <location>
        <begin position="244"/>
        <end position="267"/>
    </location>
</feature>
<name>A0ABP6WLG6_9GAMM</name>
<keyword evidence="7 8" id="KW-0472">Membrane</keyword>